<comment type="caution">
    <text evidence="3">The sequence shown here is derived from an EMBL/GenBank/DDBJ whole genome shotgun (WGS) entry which is preliminary data.</text>
</comment>
<organism evidence="3 4">
    <name type="scientific">Zasmidium cellare</name>
    <name type="common">Wine cellar mold</name>
    <name type="synonym">Racodium cellare</name>
    <dbReference type="NCBI Taxonomy" id="395010"/>
    <lineage>
        <taxon>Eukaryota</taxon>
        <taxon>Fungi</taxon>
        <taxon>Dikarya</taxon>
        <taxon>Ascomycota</taxon>
        <taxon>Pezizomycotina</taxon>
        <taxon>Dothideomycetes</taxon>
        <taxon>Dothideomycetidae</taxon>
        <taxon>Mycosphaerellales</taxon>
        <taxon>Mycosphaerellaceae</taxon>
        <taxon>Zasmidium</taxon>
    </lineage>
</organism>
<evidence type="ECO:0000256" key="2">
    <source>
        <dbReference type="SAM" id="SignalP"/>
    </source>
</evidence>
<name>A0ABR0EPV8_ZASCE</name>
<feature type="signal peptide" evidence="2">
    <location>
        <begin position="1"/>
        <end position="16"/>
    </location>
</feature>
<feature type="chain" id="PRO_5045990043" evidence="2">
    <location>
        <begin position="17"/>
        <end position="724"/>
    </location>
</feature>
<evidence type="ECO:0000313" key="4">
    <source>
        <dbReference type="Proteomes" id="UP001305779"/>
    </source>
</evidence>
<reference evidence="3 4" key="1">
    <citation type="journal article" date="2023" name="G3 (Bethesda)">
        <title>A chromosome-level genome assembly of Zasmidium syzygii isolated from banana leaves.</title>
        <authorList>
            <person name="van Westerhoven A.C."/>
            <person name="Mehrabi R."/>
            <person name="Talebi R."/>
            <person name="Steentjes M.B.F."/>
            <person name="Corcolon B."/>
            <person name="Chong P.A."/>
            <person name="Kema G.H.J."/>
            <person name="Seidl M.F."/>
        </authorList>
    </citation>
    <scope>NUCLEOTIDE SEQUENCE [LARGE SCALE GENOMIC DNA]</scope>
    <source>
        <strain evidence="3 4">P124</strain>
    </source>
</reference>
<evidence type="ECO:0000313" key="3">
    <source>
        <dbReference type="EMBL" id="KAK4503190.1"/>
    </source>
</evidence>
<feature type="region of interest" description="Disordered" evidence="1">
    <location>
        <begin position="340"/>
        <end position="365"/>
    </location>
</feature>
<sequence length="724" mass="77294">MKVIITLAGLVAIANCQTVTLGPRSNYEQPPAATVTASGDHLEIFPEDFSNGIPPEGIDVAFGPDLQAAITATLDGVCADGFSQECSDELSKVLDTQHTYTVASRVVGIDDLLLVAGVAALGVVIQALILEHRKSDQGGQPISAVHVPSTDIAQVQTQSASSVIVATDTSTVTITPAPTTSISSATITTLTADSGDHKSGDIVIALPTAAAQMLNELIYKSDVSNECVNIQLRKRQANSGGEFAAVNDVAEFVLPFVPPDQLLHALGVEVGQHLPRIVDTAQQASLAAAQAFAAGLPEFAGLASEFTDVLAEVAWLGVLGWCAEQVNDLSELVLKAGDYEAGSDDDGDNNEGECPADAPKGKDAPLCKESSCEGKEGTCSTMTPHWTGGDQALWGDFQFVLQGLLSEQGWGCDQENRITLESKDFNGLATAFCKDVDLTKSVEKVISPSDAGFSGYEDYTFTFSWTKKDDETCVTSCTDIYQAFTTNNVCSYDSHTKVTNGWQDFTCGTAVFNITEGSPPSNDDDDGVYVNLGNLKCGTETDQGNPNHFTTRETMSKAAEWFCETLTVDGLRWTPGSVSDSDAFVDYHYNSYTGDPMYLTAKWIDNAGCPVTDFSGSNAASMNETCRSYFRTITDECDTAQNDKHWWKQGGTFFRDCVEWGITRDKFQGEWVPGEDAGDDWRPGWTNCGGDGDCGGFADGECEALGYGAYCVLGGDGYCACRLN</sequence>
<keyword evidence="2" id="KW-0732">Signal</keyword>
<proteinExistence type="predicted"/>
<feature type="compositionally biased region" description="Acidic residues" evidence="1">
    <location>
        <begin position="341"/>
        <end position="351"/>
    </location>
</feature>
<dbReference type="Proteomes" id="UP001305779">
    <property type="component" value="Unassembled WGS sequence"/>
</dbReference>
<protein>
    <submittedName>
        <fullName evidence="3">Uncharacterized protein</fullName>
    </submittedName>
</protein>
<accession>A0ABR0EPV8</accession>
<evidence type="ECO:0000256" key="1">
    <source>
        <dbReference type="SAM" id="MobiDB-lite"/>
    </source>
</evidence>
<gene>
    <name evidence="3" type="ORF">PRZ48_006618</name>
</gene>
<dbReference type="EMBL" id="JAXOVC010000004">
    <property type="protein sequence ID" value="KAK4503190.1"/>
    <property type="molecule type" value="Genomic_DNA"/>
</dbReference>
<keyword evidence="4" id="KW-1185">Reference proteome</keyword>